<accession>A0AAW2YN10</accession>
<sequence length="257" mass="29121">MCTSSVDVQDHKDATSVRKRHYAMNVECVSPIQQRTKRTCSQVSQTSHLPFSPCIQIDDNVVNLLQCSDLFVGKEVIITEKLDGGNCQLYQGRVYARTCKNEATHQSFSGIKSIYAQIKYLIPNNLALFGENMLGIHSIEYNNLKSFFYLFSILEGGTRWLGWDEIVDIAEEIGVPHVPLLFRGTFNSSEEIQFWMDEHITKNSQVGSNTGPEGFVIRTVDGCDVNDFEGSIAKYVRKNHVQTGVDWKRTWKAAKIK</sequence>
<dbReference type="PANTHER" id="PTHR43883:SF1">
    <property type="entry name" value="GLUCONOKINASE"/>
    <property type="match status" value="1"/>
</dbReference>
<keyword evidence="3" id="KW-1185">Reference proteome</keyword>
<dbReference type="SUPFAM" id="SSF56091">
    <property type="entry name" value="DNA ligase/mRNA capping enzyme, catalytic domain"/>
    <property type="match status" value="1"/>
</dbReference>
<proteinExistence type="predicted"/>
<dbReference type="EMBL" id="JAOPGA020000330">
    <property type="protein sequence ID" value="KAL0478215.1"/>
    <property type="molecule type" value="Genomic_DNA"/>
</dbReference>
<dbReference type="Gene3D" id="3.30.470.30">
    <property type="entry name" value="DNA ligase/mRNA capping enzyme"/>
    <property type="match status" value="1"/>
</dbReference>
<name>A0AAW2YN10_9EUKA</name>
<comment type="caution">
    <text evidence="2">The sequence shown here is derived from an EMBL/GenBank/DDBJ whole genome shotgun (WGS) entry which is preliminary data.</text>
</comment>
<evidence type="ECO:0000313" key="2">
    <source>
        <dbReference type="EMBL" id="KAL0478215.1"/>
    </source>
</evidence>
<dbReference type="AlphaFoldDB" id="A0AAW2YN10"/>
<organism evidence="2 3">
    <name type="scientific">Acrasis kona</name>
    <dbReference type="NCBI Taxonomy" id="1008807"/>
    <lineage>
        <taxon>Eukaryota</taxon>
        <taxon>Discoba</taxon>
        <taxon>Heterolobosea</taxon>
        <taxon>Tetramitia</taxon>
        <taxon>Eutetramitia</taxon>
        <taxon>Acrasidae</taxon>
        <taxon>Acrasis</taxon>
    </lineage>
</organism>
<evidence type="ECO:0000313" key="3">
    <source>
        <dbReference type="Proteomes" id="UP001431209"/>
    </source>
</evidence>
<feature type="domain" description="RNA ligase" evidence="1">
    <location>
        <begin position="74"/>
        <end position="236"/>
    </location>
</feature>
<dbReference type="Pfam" id="PF09414">
    <property type="entry name" value="RNA_ligase"/>
    <property type="match status" value="1"/>
</dbReference>
<dbReference type="InterPro" id="IPR021122">
    <property type="entry name" value="RNA_ligase_dom_REL/Rnl2"/>
</dbReference>
<dbReference type="InterPro" id="IPR052732">
    <property type="entry name" value="Cell-binding_unc_protein"/>
</dbReference>
<protein>
    <recommendedName>
        <fullName evidence="1">RNA ligase domain-containing protein</fullName>
    </recommendedName>
</protein>
<dbReference type="PANTHER" id="PTHR43883">
    <property type="entry name" value="SLR0207 PROTEIN"/>
    <property type="match status" value="1"/>
</dbReference>
<evidence type="ECO:0000259" key="1">
    <source>
        <dbReference type="Pfam" id="PF09414"/>
    </source>
</evidence>
<dbReference type="Proteomes" id="UP001431209">
    <property type="component" value="Unassembled WGS sequence"/>
</dbReference>
<reference evidence="2 3" key="1">
    <citation type="submission" date="2024-03" db="EMBL/GenBank/DDBJ databases">
        <title>The Acrasis kona genome and developmental transcriptomes reveal deep origins of eukaryotic multicellular pathways.</title>
        <authorList>
            <person name="Sheikh S."/>
            <person name="Fu C.-J."/>
            <person name="Brown M.W."/>
            <person name="Baldauf S.L."/>
        </authorList>
    </citation>
    <scope>NUCLEOTIDE SEQUENCE [LARGE SCALE GENOMIC DNA]</scope>
    <source>
        <strain evidence="2 3">ATCC MYA-3509</strain>
    </source>
</reference>
<gene>
    <name evidence="2" type="ORF">AKO1_008483</name>
</gene>